<dbReference type="PANTHER" id="PTHR33747">
    <property type="entry name" value="UPF0225 PROTEIN SCO1677"/>
    <property type="match status" value="1"/>
</dbReference>
<dbReference type="Gene3D" id="3.10.450.50">
    <property type="match status" value="1"/>
</dbReference>
<dbReference type="AlphaFoldDB" id="A0A3D8Y5L8"/>
<keyword evidence="3" id="KW-1185">Reference proteome</keyword>
<dbReference type="SUPFAM" id="SSF54427">
    <property type="entry name" value="NTF2-like"/>
    <property type="match status" value="1"/>
</dbReference>
<reference evidence="2 3" key="1">
    <citation type="submission" date="2018-07" db="EMBL/GenBank/DDBJ databases">
        <title>Dyadobacter roseus sp. nov., isolated from rose rhizosphere soil.</title>
        <authorList>
            <person name="Chen L."/>
        </authorList>
    </citation>
    <scope>NUCLEOTIDE SEQUENCE [LARGE SCALE GENOMIC DNA]</scope>
    <source>
        <strain evidence="2 3">RS19</strain>
    </source>
</reference>
<evidence type="ECO:0000259" key="1">
    <source>
        <dbReference type="Pfam" id="PF17775"/>
    </source>
</evidence>
<dbReference type="Proteomes" id="UP000256373">
    <property type="component" value="Unassembled WGS sequence"/>
</dbReference>
<sequence>MKNCFCGNKQPYSRCCAPLINGVVKADSPEKLMRSRYSAYVMAASQYLYETTHSSQRGSTSKEDIEQWAKSNSWKQLEVLEATGDTVEFKAHYRSRDGKLQVHHEKSSFIFENGKWFYLDGVFGEDINK</sequence>
<dbReference type="OrthoDB" id="21421at2"/>
<feature type="domain" description="YchJ-like middle NTF2-like" evidence="1">
    <location>
        <begin position="28"/>
        <end position="121"/>
    </location>
</feature>
<evidence type="ECO:0000313" key="3">
    <source>
        <dbReference type="Proteomes" id="UP000256373"/>
    </source>
</evidence>
<dbReference type="Pfam" id="PF17775">
    <property type="entry name" value="YchJ_M-like"/>
    <property type="match status" value="1"/>
</dbReference>
<dbReference type="PANTHER" id="PTHR33747:SF1">
    <property type="entry name" value="ADENYLATE CYCLASE-ASSOCIATED CAP C-TERMINAL DOMAIN-CONTAINING PROTEIN"/>
    <property type="match status" value="1"/>
</dbReference>
<dbReference type="RefSeq" id="WP_115833291.1">
    <property type="nucleotide sequence ID" value="NZ_QNUL01000025.1"/>
</dbReference>
<gene>
    <name evidence="2" type="ORF">DSL64_22975</name>
</gene>
<dbReference type="InterPro" id="IPR048469">
    <property type="entry name" value="YchJ-like_M"/>
</dbReference>
<dbReference type="InterPro" id="IPR032710">
    <property type="entry name" value="NTF2-like_dom_sf"/>
</dbReference>
<accession>A0A3D8Y5L8</accession>
<proteinExistence type="predicted"/>
<organism evidence="2 3">
    <name type="scientific">Dyadobacter luteus</name>
    <dbReference type="NCBI Taxonomy" id="2259619"/>
    <lineage>
        <taxon>Bacteria</taxon>
        <taxon>Pseudomonadati</taxon>
        <taxon>Bacteroidota</taxon>
        <taxon>Cytophagia</taxon>
        <taxon>Cytophagales</taxon>
        <taxon>Spirosomataceae</taxon>
        <taxon>Dyadobacter</taxon>
    </lineage>
</organism>
<dbReference type="EMBL" id="QNUL01000025">
    <property type="protein sequence ID" value="REA57800.1"/>
    <property type="molecule type" value="Genomic_DNA"/>
</dbReference>
<evidence type="ECO:0000313" key="2">
    <source>
        <dbReference type="EMBL" id="REA57800.1"/>
    </source>
</evidence>
<comment type="caution">
    <text evidence="2">The sequence shown here is derived from an EMBL/GenBank/DDBJ whole genome shotgun (WGS) entry which is preliminary data.</text>
</comment>
<protein>
    <recommendedName>
        <fullName evidence="1">YchJ-like middle NTF2-like domain-containing protein</fullName>
    </recommendedName>
</protein>
<name>A0A3D8Y5L8_9BACT</name>